<dbReference type="InterPro" id="IPR002178">
    <property type="entry name" value="PTS_EIIA_type-2_dom"/>
</dbReference>
<feature type="transmembrane region" description="Helical" evidence="7">
    <location>
        <begin position="386"/>
        <end position="409"/>
    </location>
</feature>
<feature type="transmembrane region" description="Helical" evidence="7">
    <location>
        <begin position="356"/>
        <end position="380"/>
    </location>
</feature>
<keyword evidence="6 7" id="KW-0472">Membrane</keyword>
<dbReference type="GO" id="GO:0016020">
    <property type="term" value="C:membrane"/>
    <property type="evidence" value="ECO:0007669"/>
    <property type="project" value="UniProtKB-SubCell"/>
</dbReference>
<keyword evidence="5" id="KW-0406">Ion transport</keyword>
<dbReference type="Pfam" id="PF00999">
    <property type="entry name" value="Na_H_Exchanger"/>
    <property type="match status" value="1"/>
</dbReference>
<evidence type="ECO:0000256" key="5">
    <source>
        <dbReference type="ARBA" id="ARBA00023065"/>
    </source>
</evidence>
<dbReference type="PANTHER" id="PTHR32468:SF0">
    <property type="entry name" value="K(+)_H(+) ANTIPORTER 1"/>
    <property type="match status" value="1"/>
</dbReference>
<dbReference type="PROSITE" id="PS51094">
    <property type="entry name" value="PTS_EIIA_TYPE_2"/>
    <property type="match status" value="1"/>
</dbReference>
<dbReference type="SUPFAM" id="SSF55804">
    <property type="entry name" value="Phoshotransferase/anion transport protein"/>
    <property type="match status" value="1"/>
</dbReference>
<feature type="transmembrane region" description="Helical" evidence="7">
    <location>
        <begin position="104"/>
        <end position="128"/>
    </location>
</feature>
<evidence type="ECO:0000256" key="3">
    <source>
        <dbReference type="ARBA" id="ARBA00022692"/>
    </source>
</evidence>
<accession>A0A1G9PDF1</accession>
<dbReference type="OrthoDB" id="9793589at2"/>
<feature type="transmembrane region" description="Helical" evidence="7">
    <location>
        <begin position="298"/>
        <end position="318"/>
    </location>
</feature>
<keyword evidence="3 7" id="KW-0812">Transmembrane</keyword>
<dbReference type="Gene3D" id="3.40.930.10">
    <property type="entry name" value="Mannitol-specific EII, Chain A"/>
    <property type="match status" value="1"/>
</dbReference>
<sequence>MEVLSHHDVTILLAGLGVLLATARLLGEIARRFQLPAVFGEILAGILLGPTVLGTLAPNVNALLFPRSGGGALLLDGITTLAIVLFLLVAGMEADISTVWRQGRAVATVGLAGIMFPFAIGFGVAWYLPETLGREAGATPMIFALFIATALSISALPVIARTLMDLDLYRSDLGMMIVAAAVFNDLIGWIIFAVILGLMGVAGSDAFSIGATIGLTLLFTLMMLTVVRWSIHRILPWIQAHASWPGGQLGFTLSVALLGAAFTEWIGVHAIFGSFLVGVAMGDTPHCRERIRGVIDQFVSFFFAPLFFASIGLKVNFIEHFDPLLVAVVLVVACLGKVLGCSLGGHMAGLSSRESWAIGFGMNARGAMEIILGLLALRFGLISEPLFVALVIMAIVTSLISGPAMQSILRLKRPRRFINFLPSRCMVRLAAHDRDQAVIEMVRALGSVDGIATEAIIEAVQARERLMATGLGYGVAVPNARLKGLSQPVIVMGLSMSGIDFNAPDGKTAQFILLILTPEDDSGVQVEILADIARTFRRREFRQAVLNVSSMTEFLALVKSTGDG</sequence>
<dbReference type="GO" id="GO:1902600">
    <property type="term" value="P:proton transmembrane transport"/>
    <property type="evidence" value="ECO:0007669"/>
    <property type="project" value="InterPro"/>
</dbReference>
<dbReference type="STRING" id="392333.SAMN05660860_01554"/>
<dbReference type="GO" id="GO:0015297">
    <property type="term" value="F:antiporter activity"/>
    <property type="evidence" value="ECO:0007669"/>
    <property type="project" value="InterPro"/>
</dbReference>
<dbReference type="AlphaFoldDB" id="A0A1G9PDF1"/>
<dbReference type="InterPro" id="IPR006153">
    <property type="entry name" value="Cation/H_exchanger_TM"/>
</dbReference>
<keyword evidence="2" id="KW-0813">Transport</keyword>
<evidence type="ECO:0000256" key="7">
    <source>
        <dbReference type="SAM" id="Phobius"/>
    </source>
</evidence>
<feature type="transmembrane region" description="Helical" evidence="7">
    <location>
        <begin position="176"/>
        <end position="201"/>
    </location>
</feature>
<comment type="subcellular location">
    <subcellularLocation>
        <location evidence="1">Membrane</location>
        <topology evidence="1">Multi-pass membrane protein</topology>
    </subcellularLocation>
</comment>
<dbReference type="Gene3D" id="1.20.1530.20">
    <property type="match status" value="1"/>
</dbReference>
<proteinExistence type="predicted"/>
<organism evidence="9 10">
    <name type="scientific">Geoalkalibacter ferrihydriticus</name>
    <dbReference type="NCBI Taxonomy" id="392333"/>
    <lineage>
        <taxon>Bacteria</taxon>
        <taxon>Pseudomonadati</taxon>
        <taxon>Thermodesulfobacteriota</taxon>
        <taxon>Desulfuromonadia</taxon>
        <taxon>Desulfuromonadales</taxon>
        <taxon>Geoalkalibacteraceae</taxon>
        <taxon>Geoalkalibacter</taxon>
    </lineage>
</organism>
<feature type="transmembrane region" description="Helical" evidence="7">
    <location>
        <begin position="38"/>
        <end position="57"/>
    </location>
</feature>
<dbReference type="InterPro" id="IPR050794">
    <property type="entry name" value="CPA2_transporter"/>
</dbReference>
<name>A0A1G9PDF1_9BACT</name>
<dbReference type="Proteomes" id="UP000182146">
    <property type="component" value="Unassembled WGS sequence"/>
</dbReference>
<feature type="domain" description="PTS EIIA type-2" evidence="8">
    <location>
        <begin position="418"/>
        <end position="561"/>
    </location>
</feature>
<evidence type="ECO:0000256" key="4">
    <source>
        <dbReference type="ARBA" id="ARBA00022989"/>
    </source>
</evidence>
<protein>
    <submittedName>
        <fullName evidence="9">Kef-type K+ transport system, membrane component KefB</fullName>
    </submittedName>
</protein>
<evidence type="ECO:0000256" key="6">
    <source>
        <dbReference type="ARBA" id="ARBA00023136"/>
    </source>
</evidence>
<evidence type="ECO:0000259" key="8">
    <source>
        <dbReference type="PROSITE" id="PS51094"/>
    </source>
</evidence>
<feature type="transmembrane region" description="Helical" evidence="7">
    <location>
        <begin position="243"/>
        <end position="262"/>
    </location>
</feature>
<dbReference type="InterPro" id="IPR016152">
    <property type="entry name" value="PTrfase/Anion_transptr"/>
</dbReference>
<feature type="transmembrane region" description="Helical" evidence="7">
    <location>
        <begin position="324"/>
        <end position="344"/>
    </location>
</feature>
<feature type="transmembrane region" description="Helical" evidence="7">
    <location>
        <begin position="140"/>
        <end position="164"/>
    </location>
</feature>
<gene>
    <name evidence="9" type="ORF">SAMN05660860_01554</name>
</gene>
<dbReference type="RefSeq" id="WP_074669518.1">
    <property type="nucleotide sequence ID" value="NZ_FNGU01000003.1"/>
</dbReference>
<dbReference type="PANTHER" id="PTHR32468">
    <property type="entry name" value="CATION/H + ANTIPORTER"/>
    <property type="match status" value="1"/>
</dbReference>
<reference evidence="9 10" key="1">
    <citation type="submission" date="2016-10" db="EMBL/GenBank/DDBJ databases">
        <authorList>
            <person name="de Groot N.N."/>
        </authorList>
    </citation>
    <scope>NUCLEOTIDE SEQUENCE [LARGE SCALE GENOMIC DNA]</scope>
    <source>
        <strain evidence="9 10">DSM 17813</strain>
    </source>
</reference>
<dbReference type="EMBL" id="FNGU01000003">
    <property type="protein sequence ID" value="SDL96521.1"/>
    <property type="molecule type" value="Genomic_DNA"/>
</dbReference>
<feature type="transmembrane region" description="Helical" evidence="7">
    <location>
        <begin position="6"/>
        <end position="26"/>
    </location>
</feature>
<dbReference type="InterPro" id="IPR038770">
    <property type="entry name" value="Na+/solute_symporter_sf"/>
</dbReference>
<evidence type="ECO:0000313" key="10">
    <source>
        <dbReference type="Proteomes" id="UP000182146"/>
    </source>
</evidence>
<dbReference type="Pfam" id="PF00359">
    <property type="entry name" value="PTS_EIIA_2"/>
    <property type="match status" value="1"/>
</dbReference>
<feature type="transmembrane region" description="Helical" evidence="7">
    <location>
        <begin position="207"/>
        <end position="231"/>
    </location>
</feature>
<evidence type="ECO:0000313" key="9">
    <source>
        <dbReference type="EMBL" id="SDL96521.1"/>
    </source>
</evidence>
<keyword evidence="4 7" id="KW-1133">Transmembrane helix</keyword>
<feature type="transmembrane region" description="Helical" evidence="7">
    <location>
        <begin position="69"/>
        <end position="92"/>
    </location>
</feature>
<dbReference type="CDD" id="cd00211">
    <property type="entry name" value="PTS_IIA_fru"/>
    <property type="match status" value="1"/>
</dbReference>
<evidence type="ECO:0000256" key="1">
    <source>
        <dbReference type="ARBA" id="ARBA00004141"/>
    </source>
</evidence>
<evidence type="ECO:0000256" key="2">
    <source>
        <dbReference type="ARBA" id="ARBA00022448"/>
    </source>
</evidence>